<evidence type="ECO:0000313" key="5">
    <source>
        <dbReference type="EMBL" id="QBP12288.1"/>
    </source>
</evidence>
<evidence type="ECO:0000313" key="4">
    <source>
        <dbReference type="EMBL" id="QBP09963.1"/>
    </source>
</evidence>
<dbReference type="GeneID" id="34794197"/>
<dbReference type="AlphaFoldDB" id="A0A132HPS6"/>
<dbReference type="InterPro" id="IPR036388">
    <property type="entry name" value="WH-like_DNA-bd_sf"/>
</dbReference>
<dbReference type="GO" id="GO:0003676">
    <property type="term" value="F:nucleic acid binding"/>
    <property type="evidence" value="ECO:0007669"/>
    <property type="project" value="InterPro"/>
</dbReference>
<name>A0A132HPS6_9BURK</name>
<organism evidence="5 7">
    <name type="scientific">Cupriavidus metallidurans</name>
    <dbReference type="NCBI Taxonomy" id="119219"/>
    <lineage>
        <taxon>Bacteria</taxon>
        <taxon>Pseudomonadati</taxon>
        <taxon>Pseudomonadota</taxon>
        <taxon>Betaproteobacteria</taxon>
        <taxon>Burkholderiales</taxon>
        <taxon>Burkholderiaceae</taxon>
        <taxon>Cupriavidus</taxon>
    </lineage>
</organism>
<dbReference type="EMBL" id="CP037901">
    <property type="protein sequence ID" value="QBP12288.1"/>
    <property type="molecule type" value="Genomic_DNA"/>
</dbReference>
<proteinExistence type="inferred from homology"/>
<protein>
    <submittedName>
        <fullName evidence="5">IS21 family transposase</fullName>
    </submittedName>
</protein>
<dbReference type="Pfam" id="PF22483">
    <property type="entry name" value="Mu-transpos_C_2"/>
    <property type="match status" value="1"/>
</dbReference>
<dbReference type="Gene3D" id="3.30.420.10">
    <property type="entry name" value="Ribonuclease H-like superfamily/Ribonuclease H"/>
    <property type="match status" value="1"/>
</dbReference>
<dbReference type="Gene3D" id="1.10.10.10">
    <property type="entry name" value="Winged helix-like DNA-binding domain superfamily/Winged helix DNA-binding domain"/>
    <property type="match status" value="1"/>
</dbReference>
<sequence>MPANRMTMRKIKEVLRLKWACGLSHRQIARATGVSVGAVSQYAAMAKAAGLDWPQADSLNEDTLEQRLFGAQKPANSPGGRVTPDFPYLHRELRRKGVTLQLLWEEYLEANPGIPIYQYTQFCCRYRDWAATLKRSMRQQHRAGEKLFADFAGQMVPILDAEGGLAFEASIFVAVLGASNYTYACATRGQTTADWIGGMVCAMEYAGGVPELLVPDNPRALVARPDRYEPVLSRTAEDFVHHYGTAMLPARPRKPQDKAKVETGVLIVERWILARLRNHRFYSLGELNKAIKKLVADLNDRPFKKLPGTRREWFERLDRPVLRPLPPRRYEVATFKQCRVNVDYHVEIDGHYYSVPHALVRKAVEARVTRHTIEILYGGKRVALHARNTRKGSHSTVKEHMPVAHRAHLEWTPGRLLNWAASIGPSVAVIVEYQLTHKSHPEMGYRACLGLLSLAKKYGKERLEAACARAVAIGSLTRKSVVSILENHLDRQATLPVSQAEWHSPMHDNVRGPDYYH</sequence>
<dbReference type="InterPro" id="IPR012337">
    <property type="entry name" value="RNaseH-like_sf"/>
</dbReference>
<accession>A0A132HPS6</accession>
<reference evidence="5 7" key="1">
    <citation type="submission" date="2019-03" db="EMBL/GenBank/DDBJ databases">
        <title>Comparative insights into the high quality Complete genome sequence of highly metal resistant Cupriavidus metallidurans strain BS1 isolated from a gold-copper mine.</title>
        <authorList>
            <person name="Mazhar H.S."/>
            <person name="Rensing C."/>
        </authorList>
    </citation>
    <scope>NUCLEOTIDE SEQUENCE [LARGE SCALE GENOMIC DNA]</scope>
    <source>
        <strain evidence="5 7">BS1</strain>
    </source>
</reference>
<evidence type="ECO:0000313" key="7">
    <source>
        <dbReference type="Proteomes" id="UP000253772"/>
    </source>
</evidence>
<comment type="similarity">
    <text evidence="1">Belongs to the transposase IS21/IS408/IS1162 family.</text>
</comment>
<dbReference type="PANTHER" id="PTHR35004:SF8">
    <property type="entry name" value="TRANSPOSASE RV3428C-RELATED"/>
    <property type="match status" value="1"/>
</dbReference>
<dbReference type="GO" id="GO:0015074">
    <property type="term" value="P:DNA integration"/>
    <property type="evidence" value="ECO:0007669"/>
    <property type="project" value="InterPro"/>
</dbReference>
<dbReference type="SUPFAM" id="SSF88659">
    <property type="entry name" value="Sigma3 and sigma4 domains of RNA polymerase sigma factors"/>
    <property type="match status" value="1"/>
</dbReference>
<dbReference type="EMBL" id="CP037901">
    <property type="protein sequence ID" value="QBP13517.1"/>
    <property type="molecule type" value="Genomic_DNA"/>
</dbReference>
<dbReference type="PANTHER" id="PTHR35004">
    <property type="entry name" value="TRANSPOSASE RV3428C-RELATED"/>
    <property type="match status" value="1"/>
</dbReference>
<dbReference type="InterPro" id="IPR017895">
    <property type="entry name" value="HTH_IS408/IS1162_type"/>
</dbReference>
<dbReference type="EMBL" id="CP037900">
    <property type="protein sequence ID" value="QBP09963.1"/>
    <property type="molecule type" value="Genomic_DNA"/>
</dbReference>
<gene>
    <name evidence="4" type="ORF">DDF84_009415</name>
    <name evidence="5" type="ORF">DDF84_021280</name>
    <name evidence="6" type="ORF">DDF84_028365</name>
</gene>
<dbReference type="Proteomes" id="UP000253772">
    <property type="component" value="Chromosome c1"/>
</dbReference>
<evidence type="ECO:0000256" key="1">
    <source>
        <dbReference type="ARBA" id="ARBA00009277"/>
    </source>
</evidence>
<dbReference type="NCBIfam" id="NF033546">
    <property type="entry name" value="transpos_IS21"/>
    <property type="match status" value="1"/>
</dbReference>
<dbReference type="InterPro" id="IPR054353">
    <property type="entry name" value="IstA-like_C"/>
</dbReference>
<evidence type="ECO:0000313" key="6">
    <source>
        <dbReference type="EMBL" id="QBP13517.1"/>
    </source>
</evidence>
<dbReference type="InterPro" id="IPR013324">
    <property type="entry name" value="RNA_pol_sigma_r3/r4-like"/>
</dbReference>
<dbReference type="InterPro" id="IPR036397">
    <property type="entry name" value="RNaseH_sf"/>
</dbReference>
<dbReference type="RefSeq" id="WP_017515619.1">
    <property type="nucleotide sequence ID" value="NZ_CP026544.1"/>
</dbReference>
<dbReference type="SUPFAM" id="SSF53098">
    <property type="entry name" value="Ribonuclease H-like"/>
    <property type="match status" value="1"/>
</dbReference>
<dbReference type="OrthoDB" id="2065409at2"/>
<evidence type="ECO:0000259" key="2">
    <source>
        <dbReference type="PROSITE" id="PS50532"/>
    </source>
</evidence>
<dbReference type="Proteomes" id="UP000253772">
    <property type="component" value="Chromosome c2"/>
</dbReference>
<feature type="domain" description="Integrase catalytic" evidence="3">
    <location>
        <begin position="139"/>
        <end position="321"/>
    </location>
</feature>
<dbReference type="InterPro" id="IPR001584">
    <property type="entry name" value="Integrase_cat-core"/>
</dbReference>
<feature type="domain" description="HTH IS408-type" evidence="2">
    <location>
        <begin position="11"/>
        <end position="93"/>
    </location>
</feature>
<dbReference type="PROSITE" id="PS50532">
    <property type="entry name" value="HTH_IS408"/>
    <property type="match status" value="1"/>
</dbReference>
<dbReference type="PROSITE" id="PS50994">
    <property type="entry name" value="INTEGRASE"/>
    <property type="match status" value="1"/>
</dbReference>
<evidence type="ECO:0000259" key="3">
    <source>
        <dbReference type="PROSITE" id="PS50994"/>
    </source>
</evidence>